<dbReference type="InterPro" id="IPR011006">
    <property type="entry name" value="CheY-like_superfamily"/>
</dbReference>
<reference evidence="5 6" key="1">
    <citation type="submission" date="2012-02" db="EMBL/GenBank/DDBJ databases">
        <title>Complete genome sequence of Phycisphaera mikurensis NBRC 102666.</title>
        <authorList>
            <person name="Ankai A."/>
            <person name="Hosoyama A."/>
            <person name="Terui Y."/>
            <person name="Sekine M."/>
            <person name="Fukai R."/>
            <person name="Kato Y."/>
            <person name="Nakamura S."/>
            <person name="Yamada-Narita S."/>
            <person name="Kawakoshi A."/>
            <person name="Fukunaga Y."/>
            <person name="Yamazaki S."/>
            <person name="Fujita N."/>
        </authorList>
    </citation>
    <scope>NUCLEOTIDE SEQUENCE [LARGE SCALE GENOMIC DNA]</scope>
    <source>
        <strain evidence="6">NBRC 102666 / KCTC 22515 / FYK2301M01</strain>
    </source>
</reference>
<feature type="domain" description="Response regulatory" evidence="4">
    <location>
        <begin position="17"/>
        <end position="131"/>
    </location>
</feature>
<dbReference type="PROSITE" id="PS50110">
    <property type="entry name" value="RESPONSE_REGULATORY"/>
    <property type="match status" value="1"/>
</dbReference>
<dbReference type="SMART" id="SM00448">
    <property type="entry name" value="REC"/>
    <property type="match status" value="1"/>
</dbReference>
<evidence type="ECO:0000313" key="5">
    <source>
        <dbReference type="EMBL" id="BAM05172.1"/>
    </source>
</evidence>
<dbReference type="KEGG" id="phm:PSMK_30130"/>
<proteinExistence type="predicted"/>
<evidence type="ECO:0000256" key="2">
    <source>
        <dbReference type="ARBA" id="ARBA00023012"/>
    </source>
</evidence>
<dbReference type="Gene3D" id="3.40.50.2300">
    <property type="match status" value="1"/>
</dbReference>
<evidence type="ECO:0000256" key="3">
    <source>
        <dbReference type="PROSITE-ProRule" id="PRU00169"/>
    </source>
</evidence>
<dbReference type="CDD" id="cd00156">
    <property type="entry name" value="REC"/>
    <property type="match status" value="1"/>
</dbReference>
<dbReference type="PANTHER" id="PTHR44591">
    <property type="entry name" value="STRESS RESPONSE REGULATOR PROTEIN 1"/>
    <property type="match status" value="1"/>
</dbReference>
<dbReference type="HOGENOM" id="CLU_000445_69_9_0"/>
<organism evidence="5 6">
    <name type="scientific">Phycisphaera mikurensis (strain NBRC 102666 / KCTC 22515 / FYK2301M01)</name>
    <dbReference type="NCBI Taxonomy" id="1142394"/>
    <lineage>
        <taxon>Bacteria</taxon>
        <taxon>Pseudomonadati</taxon>
        <taxon>Planctomycetota</taxon>
        <taxon>Phycisphaerae</taxon>
        <taxon>Phycisphaerales</taxon>
        <taxon>Phycisphaeraceae</taxon>
        <taxon>Phycisphaera</taxon>
    </lineage>
</organism>
<keyword evidence="2" id="KW-0902">Two-component regulatory system</keyword>
<accession>I0IIT4</accession>
<gene>
    <name evidence="5" type="ordered locus">PSMK_30130</name>
</gene>
<protein>
    <submittedName>
        <fullName evidence="5">Putative response regulator receiver protein</fullName>
    </submittedName>
</protein>
<dbReference type="InterPro" id="IPR050595">
    <property type="entry name" value="Bact_response_regulator"/>
</dbReference>
<evidence type="ECO:0000313" key="6">
    <source>
        <dbReference type="Proteomes" id="UP000007881"/>
    </source>
</evidence>
<dbReference type="Pfam" id="PF00072">
    <property type="entry name" value="Response_reg"/>
    <property type="match status" value="1"/>
</dbReference>
<evidence type="ECO:0000256" key="1">
    <source>
        <dbReference type="ARBA" id="ARBA00022553"/>
    </source>
</evidence>
<dbReference type="OrthoDB" id="9790669at2"/>
<sequence>MAATPDESDDLRLRGRKILIVDDDTEVRAAIDHALQAEGALTQTCGDGNTAVRIVESDPPELVVLDMMLPKRSGFLVLEKIKDFPKCPRVVMVTANEGKRHQEYAEARGVDGYLHKPVRLEKLIGLAESLLAG</sequence>
<evidence type="ECO:0000259" key="4">
    <source>
        <dbReference type="PROSITE" id="PS50110"/>
    </source>
</evidence>
<keyword evidence="1 3" id="KW-0597">Phosphoprotein</keyword>
<dbReference type="SUPFAM" id="SSF52172">
    <property type="entry name" value="CheY-like"/>
    <property type="match status" value="1"/>
</dbReference>
<dbReference type="InterPro" id="IPR001789">
    <property type="entry name" value="Sig_transdc_resp-reg_receiver"/>
</dbReference>
<dbReference type="PANTHER" id="PTHR44591:SF14">
    <property type="entry name" value="PROTEIN PILG"/>
    <property type="match status" value="1"/>
</dbReference>
<keyword evidence="6" id="KW-1185">Reference proteome</keyword>
<dbReference type="Proteomes" id="UP000007881">
    <property type="component" value="Chromosome"/>
</dbReference>
<dbReference type="AlphaFoldDB" id="I0IIT4"/>
<name>I0IIT4_PHYMF</name>
<feature type="modified residue" description="4-aspartylphosphate" evidence="3">
    <location>
        <position position="66"/>
    </location>
</feature>
<dbReference type="eggNOG" id="COG0745">
    <property type="taxonomic scope" value="Bacteria"/>
</dbReference>
<dbReference type="STRING" id="1142394.PSMK_30130"/>
<dbReference type="EMBL" id="AP012338">
    <property type="protein sequence ID" value="BAM05172.1"/>
    <property type="molecule type" value="Genomic_DNA"/>
</dbReference>
<dbReference type="GO" id="GO:0000160">
    <property type="term" value="P:phosphorelay signal transduction system"/>
    <property type="evidence" value="ECO:0007669"/>
    <property type="project" value="UniProtKB-KW"/>
</dbReference>